<dbReference type="EMBL" id="MCFK01002191">
    <property type="protein sequence ID" value="RKF64014.1"/>
    <property type="molecule type" value="Genomic_DNA"/>
</dbReference>
<organism evidence="1 2">
    <name type="scientific">Erysiphe neolycopersici</name>
    <dbReference type="NCBI Taxonomy" id="212602"/>
    <lineage>
        <taxon>Eukaryota</taxon>
        <taxon>Fungi</taxon>
        <taxon>Dikarya</taxon>
        <taxon>Ascomycota</taxon>
        <taxon>Pezizomycotina</taxon>
        <taxon>Leotiomycetes</taxon>
        <taxon>Erysiphales</taxon>
        <taxon>Erysiphaceae</taxon>
        <taxon>Erysiphe</taxon>
    </lineage>
</organism>
<reference evidence="1 2" key="1">
    <citation type="journal article" date="2018" name="BMC Genomics">
        <title>Comparative genome analyses reveal sequence features reflecting distinct modes of host-adaptation between dicot and monocot powdery mildew.</title>
        <authorList>
            <person name="Wu Y."/>
            <person name="Ma X."/>
            <person name="Pan Z."/>
            <person name="Kale S.D."/>
            <person name="Song Y."/>
            <person name="King H."/>
            <person name="Zhang Q."/>
            <person name="Presley C."/>
            <person name="Deng X."/>
            <person name="Wei C.I."/>
            <person name="Xiao S."/>
        </authorList>
    </citation>
    <scope>NUCLEOTIDE SEQUENCE [LARGE SCALE GENOMIC DNA]</scope>
    <source>
        <strain evidence="1">UMSG2</strain>
    </source>
</reference>
<name>A0A420I2V3_9PEZI</name>
<sequence length="65" mass="7707">MQWAFHRFLLHPCRLFDLDSTMLRAINPPHAGGWLHVHLRLACLDENTKKKTTLRRNRKSVDQTN</sequence>
<comment type="caution">
    <text evidence="1">The sequence shown here is derived from an EMBL/GenBank/DDBJ whole genome shotgun (WGS) entry which is preliminary data.</text>
</comment>
<protein>
    <submittedName>
        <fullName evidence="1">Uncharacterized protein</fullName>
    </submittedName>
</protein>
<evidence type="ECO:0000313" key="1">
    <source>
        <dbReference type="EMBL" id="RKF64014.1"/>
    </source>
</evidence>
<accession>A0A420I2V3</accession>
<proteinExistence type="predicted"/>
<dbReference type="Proteomes" id="UP000286134">
    <property type="component" value="Unassembled WGS sequence"/>
</dbReference>
<dbReference type="AlphaFoldDB" id="A0A420I2V3"/>
<keyword evidence="2" id="KW-1185">Reference proteome</keyword>
<gene>
    <name evidence="1" type="ORF">OnM2_06133</name>
</gene>
<evidence type="ECO:0000313" key="2">
    <source>
        <dbReference type="Proteomes" id="UP000286134"/>
    </source>
</evidence>